<dbReference type="AlphaFoldDB" id="A0A0F8ZGU5"/>
<protein>
    <submittedName>
        <fullName evidence="1">Uncharacterized protein</fullName>
    </submittedName>
</protein>
<name>A0A0F8ZGU5_9ZZZZ</name>
<dbReference type="EMBL" id="LAZR01047944">
    <property type="protein sequence ID" value="KKK93042.1"/>
    <property type="molecule type" value="Genomic_DNA"/>
</dbReference>
<proteinExistence type="predicted"/>
<accession>A0A0F8ZGU5</accession>
<reference evidence="1" key="1">
    <citation type="journal article" date="2015" name="Nature">
        <title>Complex archaea that bridge the gap between prokaryotes and eukaryotes.</title>
        <authorList>
            <person name="Spang A."/>
            <person name="Saw J.H."/>
            <person name="Jorgensen S.L."/>
            <person name="Zaremba-Niedzwiedzka K."/>
            <person name="Martijn J."/>
            <person name="Lind A.E."/>
            <person name="van Eijk R."/>
            <person name="Schleper C."/>
            <person name="Guy L."/>
            <person name="Ettema T.J."/>
        </authorList>
    </citation>
    <scope>NUCLEOTIDE SEQUENCE</scope>
</reference>
<evidence type="ECO:0000313" key="1">
    <source>
        <dbReference type="EMBL" id="KKK93042.1"/>
    </source>
</evidence>
<gene>
    <name evidence="1" type="ORF">LCGC14_2696830</name>
</gene>
<comment type="caution">
    <text evidence="1">The sequence shown here is derived from an EMBL/GenBank/DDBJ whole genome shotgun (WGS) entry which is preliminary data.</text>
</comment>
<sequence length="23" mass="2714">MFDYMNKDIIMAHISVVCFHVIS</sequence>
<organism evidence="1">
    <name type="scientific">marine sediment metagenome</name>
    <dbReference type="NCBI Taxonomy" id="412755"/>
    <lineage>
        <taxon>unclassified sequences</taxon>
        <taxon>metagenomes</taxon>
        <taxon>ecological metagenomes</taxon>
    </lineage>
</organism>
<feature type="non-terminal residue" evidence="1">
    <location>
        <position position="23"/>
    </location>
</feature>